<keyword evidence="9 13" id="KW-0274">FAD</keyword>
<dbReference type="Gene3D" id="3.30.413.10">
    <property type="entry name" value="Sulfite Reductase Hemoprotein, domain 1"/>
    <property type="match status" value="1"/>
</dbReference>
<dbReference type="Pfam" id="PF18267">
    <property type="entry name" value="Rubredoxin_C"/>
    <property type="match status" value="1"/>
</dbReference>
<keyword evidence="13" id="KW-0534">Nitrate assimilation</keyword>
<evidence type="ECO:0000313" key="18">
    <source>
        <dbReference type="EMBL" id="MFC3038718.1"/>
    </source>
</evidence>
<evidence type="ECO:0000256" key="7">
    <source>
        <dbReference type="ARBA" id="ARBA00022630"/>
    </source>
</evidence>
<dbReference type="InterPro" id="IPR041854">
    <property type="entry name" value="BFD-like_2Fe2S-bd_dom_sf"/>
</dbReference>
<evidence type="ECO:0000256" key="2">
    <source>
        <dbReference type="ARBA" id="ARBA00001966"/>
    </source>
</evidence>
<dbReference type="SUPFAM" id="SSF56014">
    <property type="entry name" value="Nitrite and sulphite reductase 4Fe-4S domain-like"/>
    <property type="match status" value="1"/>
</dbReference>
<comment type="pathway">
    <text evidence="4">Nitrogen metabolism; nitrate reduction (assimilation).</text>
</comment>
<dbReference type="InterPro" id="IPR006067">
    <property type="entry name" value="NO2/SO3_Rdtase_4Fe4S_dom"/>
</dbReference>
<keyword evidence="19" id="KW-1185">Reference proteome</keyword>
<name>A0ABV7CRH1_9BACI</name>
<dbReference type="Pfam" id="PF01077">
    <property type="entry name" value="NIR_SIR"/>
    <property type="match status" value="1"/>
</dbReference>
<comment type="similarity">
    <text evidence="5">Belongs to the nitrite and sulfite reductase 4Fe-4S domain family.</text>
</comment>
<comment type="cofactor">
    <cofactor evidence="3 13">
        <name>FAD</name>
        <dbReference type="ChEBI" id="CHEBI:57692"/>
    </cofactor>
</comment>
<keyword evidence="10" id="KW-0560">Oxidoreductase</keyword>
<dbReference type="PIRSF" id="PIRSF037149">
    <property type="entry name" value="NirB"/>
    <property type="match status" value="1"/>
</dbReference>
<dbReference type="CDD" id="cd19943">
    <property type="entry name" value="NirB_Fer2_BFD-like_1"/>
    <property type="match status" value="1"/>
</dbReference>
<feature type="domain" description="Nitrite/sulphite reductase 4Fe-4S" evidence="14">
    <location>
        <begin position="625"/>
        <end position="759"/>
    </location>
</feature>
<comment type="cofactor">
    <cofactor evidence="2">
        <name>[4Fe-4S] cluster</name>
        <dbReference type="ChEBI" id="CHEBI:49883"/>
    </cofactor>
</comment>
<feature type="domain" description="NADH-rubredoxin oxidoreductase C-terminal" evidence="17">
    <location>
        <begin position="317"/>
        <end position="384"/>
    </location>
</feature>
<dbReference type="InterPro" id="IPR023753">
    <property type="entry name" value="FAD/NAD-binding_dom"/>
</dbReference>
<dbReference type="Pfam" id="PF04324">
    <property type="entry name" value="Fer2_BFD"/>
    <property type="match status" value="2"/>
</dbReference>
<dbReference type="InterPro" id="IPR016156">
    <property type="entry name" value="FAD/NAD-linked_Rdtase_dimer_sf"/>
</dbReference>
<dbReference type="PRINTS" id="PR00368">
    <property type="entry name" value="FADPNR"/>
</dbReference>
<organism evidence="18 19">
    <name type="scientific">Virgibacillus xinjiangensis</name>
    <dbReference type="NCBI Taxonomy" id="393090"/>
    <lineage>
        <taxon>Bacteria</taxon>
        <taxon>Bacillati</taxon>
        <taxon>Bacillota</taxon>
        <taxon>Bacilli</taxon>
        <taxon>Bacillales</taxon>
        <taxon>Bacillaceae</taxon>
        <taxon>Virgibacillus</taxon>
    </lineage>
</organism>
<dbReference type="SUPFAM" id="SSF55124">
    <property type="entry name" value="Nitrite/Sulfite reductase N-terminal domain-like"/>
    <property type="match status" value="1"/>
</dbReference>
<dbReference type="EMBL" id="JBHRSA010000003">
    <property type="protein sequence ID" value="MFC3038718.1"/>
    <property type="molecule type" value="Genomic_DNA"/>
</dbReference>
<dbReference type="InterPro" id="IPR012744">
    <property type="entry name" value="Nitri_red_NirB"/>
</dbReference>
<evidence type="ECO:0000256" key="5">
    <source>
        <dbReference type="ARBA" id="ARBA00010429"/>
    </source>
</evidence>
<evidence type="ECO:0000256" key="12">
    <source>
        <dbReference type="ARBA" id="ARBA00023014"/>
    </source>
</evidence>
<dbReference type="InterPro" id="IPR036136">
    <property type="entry name" value="Nit/Sulf_reduc_fer-like_dom_sf"/>
</dbReference>
<reference evidence="19" key="1">
    <citation type="journal article" date="2019" name="Int. J. Syst. Evol. Microbiol.">
        <title>The Global Catalogue of Microorganisms (GCM) 10K type strain sequencing project: providing services to taxonomists for standard genome sequencing and annotation.</title>
        <authorList>
            <consortium name="The Broad Institute Genomics Platform"/>
            <consortium name="The Broad Institute Genome Sequencing Center for Infectious Disease"/>
            <person name="Wu L."/>
            <person name="Ma J."/>
        </authorList>
    </citation>
    <scope>NUCLEOTIDE SEQUENCE [LARGE SCALE GENOMIC DNA]</scope>
    <source>
        <strain evidence="19">KCTC 13128</strain>
    </source>
</reference>
<evidence type="ECO:0000313" key="19">
    <source>
        <dbReference type="Proteomes" id="UP001595279"/>
    </source>
</evidence>
<dbReference type="Pfam" id="PF07992">
    <property type="entry name" value="Pyr_redox_2"/>
    <property type="match status" value="1"/>
</dbReference>
<dbReference type="CDD" id="cd19944">
    <property type="entry name" value="NirB_Fer2_BFD-like_2"/>
    <property type="match status" value="1"/>
</dbReference>
<dbReference type="Gene3D" id="3.50.50.60">
    <property type="entry name" value="FAD/NAD(P)-binding domain"/>
    <property type="match status" value="2"/>
</dbReference>
<dbReference type="PANTHER" id="PTHR43809">
    <property type="entry name" value="NITRITE REDUCTASE (NADH) LARGE SUBUNIT"/>
    <property type="match status" value="1"/>
</dbReference>
<evidence type="ECO:0000259" key="14">
    <source>
        <dbReference type="Pfam" id="PF01077"/>
    </source>
</evidence>
<evidence type="ECO:0000256" key="4">
    <source>
        <dbReference type="ARBA" id="ARBA00005096"/>
    </source>
</evidence>
<keyword evidence="11" id="KW-0408">Iron</keyword>
<evidence type="ECO:0000256" key="10">
    <source>
        <dbReference type="ARBA" id="ARBA00023002"/>
    </source>
</evidence>
<comment type="caution">
    <text evidence="18">The sequence shown here is derived from an EMBL/GenBank/DDBJ whole genome shotgun (WGS) entry which is preliminary data.</text>
</comment>
<keyword evidence="7 13" id="KW-0285">Flavoprotein</keyword>
<evidence type="ECO:0000256" key="9">
    <source>
        <dbReference type="ARBA" id="ARBA00022827"/>
    </source>
</evidence>
<dbReference type="Gene3D" id="3.30.390.30">
    <property type="match status" value="1"/>
</dbReference>
<dbReference type="PANTHER" id="PTHR43809:SF1">
    <property type="entry name" value="NITRITE REDUCTASE (NADH) LARGE SUBUNIT"/>
    <property type="match status" value="1"/>
</dbReference>
<dbReference type="InterPro" id="IPR052034">
    <property type="entry name" value="NasD-like"/>
</dbReference>
<evidence type="ECO:0000256" key="13">
    <source>
        <dbReference type="PIRNR" id="PIRNR037149"/>
    </source>
</evidence>
<evidence type="ECO:0000256" key="1">
    <source>
        <dbReference type="ARBA" id="ARBA00001929"/>
    </source>
</evidence>
<feature type="domain" description="FAD/NAD(P)-binding" evidence="16">
    <location>
        <begin position="5"/>
        <end position="282"/>
    </location>
</feature>
<dbReference type="PRINTS" id="PR00411">
    <property type="entry name" value="PNDRDTASEI"/>
</dbReference>
<dbReference type="InterPro" id="IPR017121">
    <property type="entry name" value="Nitrite_Rdtase_lsu"/>
</dbReference>
<evidence type="ECO:0000256" key="11">
    <source>
        <dbReference type="ARBA" id="ARBA00023004"/>
    </source>
</evidence>
<comment type="cofactor">
    <cofactor evidence="1">
        <name>siroheme</name>
        <dbReference type="ChEBI" id="CHEBI:60052"/>
    </cofactor>
</comment>
<evidence type="ECO:0000259" key="16">
    <source>
        <dbReference type="Pfam" id="PF07992"/>
    </source>
</evidence>
<keyword evidence="12" id="KW-0411">Iron-sulfur</keyword>
<dbReference type="InterPro" id="IPR041575">
    <property type="entry name" value="Rubredoxin_C"/>
</dbReference>
<dbReference type="SUPFAM" id="SSF51905">
    <property type="entry name" value="FAD/NAD(P)-binding domain"/>
    <property type="match status" value="2"/>
</dbReference>
<sequence length="786" mass="87167">MGEQKLIMIGNGMAGVRCLQNILEEDPERYEITVFGREPHAGYSRLMLSSVLQGETSVHDIFIHQDNWYQRNNIQLYTGETVLAIDKEKKIVKTDKHREAVYDKLIIATGSSPFMLPIPGADKQGVMAFRTIEDCQRMMEASRDSKKAVVIGGGLLGLEAAKGLLNLGMHVDVVHINEYLMEKQLDAEASRMLQGELESQGMNFLMNKVSEEIMGEEKAEGIRFKDGTYIEAGLIVMATGVRPNNQLAKNSGIAVNRGIIVDDYMQTDSREIYAIGECVEHRGMVYGLVNPLYQQGEVLAKHLCGKPTNGYHGSTLSTQLKISGVEVFSAGQLTTDASTKEIHYQNGIESVYKKVIFQGNRVAGFVLFGDVGQGPRLLEAITKRKVVPDQDKAHLLEPTDPADSYVAVLPPGEHVCTCNSVSKAAIIRSVQENDLSTVEDVKTCTKASSSCGGCRPVVSELLDYIHSDYFAEGIGSEALCSCTTLTEEEVVEQIQRRNLKIAQEVREELGWRKEEGCGVCQPALDYYLDMIYPEYETPEETIYLNECMNAARLSDGTYEVVPQLYGGVLEAEQLKRIYKVVERYPLIRLAVAGDQRIHLSGIGERNLSNVCQELNMPLISRAGHCVETIKTSIGEHICRCDKEPSVYVAGVLEQKMEFLKTPYQVKIGISACVHNGAGSTTKDAGAIKIDRGWEIYTGGSSGRNARPGELLCVVETDEEVIQMILAFVQYYRESANYKERTWEWIGRVGLVPIREALFDKESRDLLLKGMDAAVTQRKSSLTTVST</sequence>
<evidence type="ECO:0000256" key="8">
    <source>
        <dbReference type="ARBA" id="ARBA00022723"/>
    </source>
</evidence>
<feature type="domain" description="BFD-like [2Fe-2S]-binding" evidence="15">
    <location>
        <begin position="415"/>
        <end position="463"/>
    </location>
</feature>
<dbReference type="NCBIfam" id="TIGR02374">
    <property type="entry name" value="nitri_red_nirB"/>
    <property type="match status" value="1"/>
</dbReference>
<dbReference type="InterPro" id="IPR045854">
    <property type="entry name" value="NO2/SO3_Rdtase_4Fe4S_sf"/>
</dbReference>
<dbReference type="InterPro" id="IPR036188">
    <property type="entry name" value="FAD/NAD-bd_sf"/>
</dbReference>
<evidence type="ECO:0000256" key="3">
    <source>
        <dbReference type="ARBA" id="ARBA00001974"/>
    </source>
</evidence>
<keyword evidence="8" id="KW-0479">Metal-binding</keyword>
<evidence type="ECO:0000256" key="6">
    <source>
        <dbReference type="ARBA" id="ARBA00022617"/>
    </source>
</evidence>
<accession>A0ABV7CRH1</accession>
<protein>
    <submittedName>
        <fullName evidence="18">Nitrite reductase large subunit NirB</fullName>
    </submittedName>
</protein>
<dbReference type="InterPro" id="IPR007419">
    <property type="entry name" value="BFD-like_2Fe2S-bd_dom"/>
</dbReference>
<dbReference type="RefSeq" id="WP_390266738.1">
    <property type="nucleotide sequence ID" value="NZ_JBHRSA010000003.1"/>
</dbReference>
<proteinExistence type="inferred from homology"/>
<feature type="domain" description="BFD-like [2Fe-2S]-binding" evidence="15">
    <location>
        <begin position="480"/>
        <end position="529"/>
    </location>
</feature>
<gene>
    <name evidence="18" type="primary">nirB</name>
    <name evidence="18" type="ORF">ACFOGI_00435</name>
</gene>
<dbReference type="Gene3D" id="1.10.10.1100">
    <property type="entry name" value="BFD-like [2Fe-2S]-binding domain"/>
    <property type="match status" value="1"/>
</dbReference>
<evidence type="ECO:0000259" key="17">
    <source>
        <dbReference type="Pfam" id="PF18267"/>
    </source>
</evidence>
<dbReference type="Proteomes" id="UP001595279">
    <property type="component" value="Unassembled WGS sequence"/>
</dbReference>
<evidence type="ECO:0000259" key="15">
    <source>
        <dbReference type="Pfam" id="PF04324"/>
    </source>
</evidence>
<keyword evidence="6" id="KW-0349">Heme</keyword>